<protein>
    <submittedName>
        <fullName evidence="2">Uncharacterized mitochondrial protein AtMg00810-like</fullName>
    </submittedName>
</protein>
<gene>
    <name evidence="2" type="ORF">Tci_023152</name>
</gene>
<feature type="region of interest" description="Disordered" evidence="1">
    <location>
        <begin position="1"/>
        <end position="27"/>
    </location>
</feature>
<organism evidence="2">
    <name type="scientific">Tanacetum cinerariifolium</name>
    <name type="common">Dalmatian daisy</name>
    <name type="synonym">Chrysanthemum cinerariifolium</name>
    <dbReference type="NCBI Taxonomy" id="118510"/>
    <lineage>
        <taxon>Eukaryota</taxon>
        <taxon>Viridiplantae</taxon>
        <taxon>Streptophyta</taxon>
        <taxon>Embryophyta</taxon>
        <taxon>Tracheophyta</taxon>
        <taxon>Spermatophyta</taxon>
        <taxon>Magnoliopsida</taxon>
        <taxon>eudicotyledons</taxon>
        <taxon>Gunneridae</taxon>
        <taxon>Pentapetalae</taxon>
        <taxon>asterids</taxon>
        <taxon>campanulids</taxon>
        <taxon>Asterales</taxon>
        <taxon>Asteraceae</taxon>
        <taxon>Asteroideae</taxon>
        <taxon>Anthemideae</taxon>
        <taxon>Anthemidinae</taxon>
        <taxon>Tanacetum</taxon>
    </lineage>
</organism>
<sequence length="188" mass="21672">MKVEESLNVTFNETPPSPKTSPLEDDDLVDEQAIEVNKTRPLGKDLEDKSLKNNEIINNKESKSNRLENVLVNLNQRTLRSQVQDRRFIDFIKLDHVYRLKKALYRLKQAPKAWPDIMFSVCLCARFQEDPKTSHLDAVKRIFLYVKGTTHLGLYYPKGSGIETEVYADSDYAGDYVDRVDPLMNGSF</sequence>
<evidence type="ECO:0000313" key="2">
    <source>
        <dbReference type="EMBL" id="GEU51174.1"/>
    </source>
</evidence>
<accession>A0A6L2KTE8</accession>
<dbReference type="AlphaFoldDB" id="A0A6L2KTE8"/>
<proteinExistence type="predicted"/>
<evidence type="ECO:0000256" key="1">
    <source>
        <dbReference type="SAM" id="MobiDB-lite"/>
    </source>
</evidence>
<dbReference type="PANTHER" id="PTHR11439:SF483">
    <property type="entry name" value="PEPTIDE SYNTHASE GLIP-LIKE, PUTATIVE (AFU_ORTHOLOGUE AFUA_3G12920)-RELATED"/>
    <property type="match status" value="1"/>
</dbReference>
<reference evidence="2" key="1">
    <citation type="journal article" date="2019" name="Sci. Rep.">
        <title>Draft genome of Tanacetum cinerariifolium, the natural source of mosquito coil.</title>
        <authorList>
            <person name="Yamashiro T."/>
            <person name="Shiraishi A."/>
            <person name="Satake H."/>
            <person name="Nakayama K."/>
        </authorList>
    </citation>
    <scope>NUCLEOTIDE SEQUENCE</scope>
</reference>
<dbReference type="PANTHER" id="PTHR11439">
    <property type="entry name" value="GAG-POL-RELATED RETROTRANSPOSON"/>
    <property type="match status" value="1"/>
</dbReference>
<dbReference type="EMBL" id="BKCJ010002825">
    <property type="protein sequence ID" value="GEU51174.1"/>
    <property type="molecule type" value="Genomic_DNA"/>
</dbReference>
<comment type="caution">
    <text evidence="2">The sequence shown here is derived from an EMBL/GenBank/DDBJ whole genome shotgun (WGS) entry which is preliminary data.</text>
</comment>
<name>A0A6L2KTE8_TANCI</name>